<dbReference type="SUPFAM" id="SSF51430">
    <property type="entry name" value="NAD(P)-linked oxidoreductase"/>
    <property type="match status" value="1"/>
</dbReference>
<dbReference type="InterPro" id="IPR020471">
    <property type="entry name" value="AKR"/>
</dbReference>
<dbReference type="CDD" id="cd19133">
    <property type="entry name" value="AKR_AKR5F1"/>
    <property type="match status" value="1"/>
</dbReference>
<dbReference type="RefSeq" id="WP_009142793.1">
    <property type="nucleotide sequence ID" value="NZ_GL830964.1"/>
</dbReference>
<dbReference type="AlphaFoldDB" id="E8LIQ5"/>
<comment type="caution">
    <text evidence="8">The sequence shown here is derived from an EMBL/GenBank/DDBJ whole genome shotgun (WGS) entry which is preliminary data.</text>
</comment>
<keyword evidence="3" id="KW-0560">Oxidoreductase</keyword>
<protein>
    <submittedName>
        <fullName evidence="8">Oxidoreductase, aldo/keto reductase family protein</fullName>
    </submittedName>
</protein>
<evidence type="ECO:0000313" key="8">
    <source>
        <dbReference type="EMBL" id="EFY07589.1"/>
    </source>
</evidence>
<dbReference type="Pfam" id="PF00248">
    <property type="entry name" value="Aldo_ket_red"/>
    <property type="match status" value="1"/>
</dbReference>
<dbReference type="GO" id="GO:0016616">
    <property type="term" value="F:oxidoreductase activity, acting on the CH-OH group of donors, NAD or NADP as acceptor"/>
    <property type="evidence" value="ECO:0007669"/>
    <property type="project" value="UniProtKB-ARBA"/>
</dbReference>
<dbReference type="PANTHER" id="PTHR43827:SF3">
    <property type="entry name" value="NADP-DEPENDENT OXIDOREDUCTASE DOMAIN-CONTAINING PROTEIN"/>
    <property type="match status" value="1"/>
</dbReference>
<name>E8LIQ5_SUCHY</name>
<evidence type="ECO:0000259" key="7">
    <source>
        <dbReference type="Pfam" id="PF00248"/>
    </source>
</evidence>
<gene>
    <name evidence="8" type="ORF">HMPREF9444_00575</name>
</gene>
<dbReference type="EMBL" id="AEVO01000026">
    <property type="protein sequence ID" value="EFY07589.1"/>
    <property type="molecule type" value="Genomic_DNA"/>
</dbReference>
<dbReference type="PANTHER" id="PTHR43827">
    <property type="entry name" value="2,5-DIKETO-D-GLUCONIC ACID REDUCTASE"/>
    <property type="match status" value="1"/>
</dbReference>
<sequence length="282" mass="32382">MKDVRLNNGVMMPAVGFGVYQIPVDETEEIVNKALEVGYRMFDTASAYFNEEQVGKAIASSAIKREELFITTKLWVQDYEYEDALKAFDLSLHKLGLDYIDLYLLHKPYGNYYAAWRALEKLYKEGLIRAIGITSFSNERLLDLCLHNEVKPALNQIETNPFFQQHSANAFLKSEGIAHEAWAPFAEGKNDIFNNEVLKRIAENHHKSVGSVILRWLNQRNIVVIPKTVRKERMIENFNIFDFTLSDDEMQAIAALNTGSSPIYDDMDLPTVRFISSHRIHD</sequence>
<dbReference type="HOGENOM" id="CLU_023205_0_1_6"/>
<comment type="similarity">
    <text evidence="1">Belongs to the aldo/keto reductase family.</text>
</comment>
<feature type="active site" description="Proton donor" evidence="4">
    <location>
        <position position="48"/>
    </location>
</feature>
<evidence type="ECO:0000256" key="6">
    <source>
        <dbReference type="PIRSR" id="PIRSR000097-3"/>
    </source>
</evidence>
<dbReference type="Gene3D" id="3.20.20.100">
    <property type="entry name" value="NADP-dependent oxidoreductase domain"/>
    <property type="match status" value="1"/>
</dbReference>
<keyword evidence="2" id="KW-0521">NADP</keyword>
<dbReference type="PIRSF" id="PIRSF000097">
    <property type="entry name" value="AKR"/>
    <property type="match status" value="1"/>
</dbReference>
<evidence type="ECO:0000313" key="9">
    <source>
        <dbReference type="Proteomes" id="UP000018458"/>
    </source>
</evidence>
<evidence type="ECO:0000256" key="2">
    <source>
        <dbReference type="ARBA" id="ARBA00022857"/>
    </source>
</evidence>
<dbReference type="Proteomes" id="UP000018458">
    <property type="component" value="Unassembled WGS sequence"/>
</dbReference>
<dbReference type="OrthoDB" id="9804790at2"/>
<evidence type="ECO:0000256" key="5">
    <source>
        <dbReference type="PIRSR" id="PIRSR000097-2"/>
    </source>
</evidence>
<dbReference type="FunFam" id="3.20.20.100:FF:000015">
    <property type="entry name" value="Oxidoreductase, aldo/keto reductase family"/>
    <property type="match status" value="1"/>
</dbReference>
<keyword evidence="9" id="KW-1185">Reference proteome</keyword>
<feature type="site" description="Lowers pKa of active site Tyr" evidence="6">
    <location>
        <position position="73"/>
    </location>
</feature>
<proteinExistence type="inferred from homology"/>
<dbReference type="InterPro" id="IPR023210">
    <property type="entry name" value="NADP_OxRdtase_dom"/>
</dbReference>
<dbReference type="eggNOG" id="COG0656">
    <property type="taxonomic scope" value="Bacteria"/>
</dbReference>
<evidence type="ECO:0000256" key="1">
    <source>
        <dbReference type="ARBA" id="ARBA00007905"/>
    </source>
</evidence>
<feature type="domain" description="NADP-dependent oxidoreductase" evidence="7">
    <location>
        <begin position="21"/>
        <end position="257"/>
    </location>
</feature>
<reference evidence="8 9" key="1">
    <citation type="submission" date="2011-01" db="EMBL/GenBank/DDBJ databases">
        <authorList>
            <person name="Weinstock G."/>
            <person name="Sodergren E."/>
            <person name="Clifton S."/>
            <person name="Fulton L."/>
            <person name="Fulton B."/>
            <person name="Courtney L."/>
            <person name="Fronick C."/>
            <person name="Harrison M."/>
            <person name="Strong C."/>
            <person name="Farmer C."/>
            <person name="Delahaunty K."/>
            <person name="Markovic C."/>
            <person name="Hall O."/>
            <person name="Minx P."/>
            <person name="Tomlinson C."/>
            <person name="Mitreva M."/>
            <person name="Hou S."/>
            <person name="Chen J."/>
            <person name="Wollam A."/>
            <person name="Pepin K.H."/>
            <person name="Johnson M."/>
            <person name="Bhonagiri V."/>
            <person name="Zhang X."/>
            <person name="Suruliraj S."/>
            <person name="Warren W."/>
            <person name="Chinwalla A."/>
            <person name="Mardis E.R."/>
            <person name="Wilson R.K."/>
        </authorList>
    </citation>
    <scope>NUCLEOTIDE SEQUENCE [LARGE SCALE GENOMIC DNA]</scope>
    <source>
        <strain evidence="9">DSM 22608 / JCM 16073 / KCTC 15190 / YIT 12066</strain>
    </source>
</reference>
<dbReference type="PRINTS" id="PR00069">
    <property type="entry name" value="ALDKETRDTASE"/>
</dbReference>
<organism evidence="8 9">
    <name type="scientific">Succinatimonas hippei (strain DSM 22608 / JCM 16073 / KCTC 15190 / YIT 12066)</name>
    <dbReference type="NCBI Taxonomy" id="762983"/>
    <lineage>
        <taxon>Bacteria</taxon>
        <taxon>Pseudomonadati</taxon>
        <taxon>Pseudomonadota</taxon>
        <taxon>Gammaproteobacteria</taxon>
        <taxon>Aeromonadales</taxon>
        <taxon>Succinivibrionaceae</taxon>
        <taxon>Succinatimonas</taxon>
    </lineage>
</organism>
<dbReference type="STRING" id="762983.HMPREF9444_00575"/>
<accession>E8LIQ5</accession>
<dbReference type="InterPro" id="IPR036812">
    <property type="entry name" value="NAD(P)_OxRdtase_dom_sf"/>
</dbReference>
<evidence type="ECO:0000256" key="3">
    <source>
        <dbReference type="ARBA" id="ARBA00023002"/>
    </source>
</evidence>
<evidence type="ECO:0000256" key="4">
    <source>
        <dbReference type="PIRSR" id="PIRSR000097-1"/>
    </source>
</evidence>
<feature type="binding site" evidence="5">
    <location>
        <position position="106"/>
    </location>
    <ligand>
        <name>substrate</name>
    </ligand>
</feature>